<evidence type="ECO:0000313" key="3">
    <source>
        <dbReference type="Proteomes" id="UP001325680"/>
    </source>
</evidence>
<reference evidence="2 3" key="1">
    <citation type="submission" date="2023-12" db="EMBL/GenBank/DDBJ databases">
        <title>Genome sequencing and assembly of bacterial species from a model synthetic community.</title>
        <authorList>
            <person name="Hogle S.L."/>
        </authorList>
    </citation>
    <scope>NUCLEOTIDE SEQUENCE [LARGE SCALE GENOMIC DNA]</scope>
    <source>
        <strain evidence="2 3">HAMBI_3031</strain>
    </source>
</reference>
<dbReference type="InterPro" id="IPR029044">
    <property type="entry name" value="Nucleotide-diphossugar_trans"/>
</dbReference>
<dbReference type="Proteomes" id="UP001325680">
    <property type="component" value="Chromosome"/>
</dbReference>
<dbReference type="InterPro" id="IPR001173">
    <property type="entry name" value="Glyco_trans_2-like"/>
</dbReference>
<gene>
    <name evidence="2" type="ORF">U0035_14595</name>
</gene>
<feature type="domain" description="Glycosyltransferase 2-like" evidence="1">
    <location>
        <begin position="11"/>
        <end position="185"/>
    </location>
</feature>
<dbReference type="EMBL" id="CP139960">
    <property type="protein sequence ID" value="WQD36898.1"/>
    <property type="molecule type" value="Genomic_DNA"/>
</dbReference>
<dbReference type="PANTHER" id="PTHR43685:SF3">
    <property type="entry name" value="SLR2126 PROTEIN"/>
    <property type="match status" value="1"/>
</dbReference>
<accession>A0ABZ0W2N8</accession>
<dbReference type="PANTHER" id="PTHR43685">
    <property type="entry name" value="GLYCOSYLTRANSFERASE"/>
    <property type="match status" value="1"/>
</dbReference>
<evidence type="ECO:0000313" key="2">
    <source>
        <dbReference type="EMBL" id="WQD36898.1"/>
    </source>
</evidence>
<proteinExistence type="predicted"/>
<keyword evidence="3" id="KW-1185">Reference proteome</keyword>
<evidence type="ECO:0000259" key="1">
    <source>
        <dbReference type="Pfam" id="PF00535"/>
    </source>
</evidence>
<organism evidence="2 3">
    <name type="scientific">Niabella yanshanensis</name>
    <dbReference type="NCBI Taxonomy" id="577386"/>
    <lineage>
        <taxon>Bacteria</taxon>
        <taxon>Pseudomonadati</taxon>
        <taxon>Bacteroidota</taxon>
        <taxon>Chitinophagia</taxon>
        <taxon>Chitinophagales</taxon>
        <taxon>Chitinophagaceae</taxon>
        <taxon>Niabella</taxon>
    </lineage>
</organism>
<dbReference type="RefSeq" id="WP_114793227.1">
    <property type="nucleotide sequence ID" value="NZ_CP139960.1"/>
</dbReference>
<sequence>MTSKKKKIDISLVVSTYNWPSALRLCLMSILEQTMMPREVIIADDGSELETTVLLEEFKNKFPIPLVHVWQKDNGFQLARIRNKAMAKAKGEYIVQIDGDLILHKSFVRDHFKFRKEKSFVTGSRVMLSKELSERLLANQIIKVSLFSKGVSNFFNGVRMPFIARRMERYRNRDVMYVRGCNMAFWKRDIFAVNGYNESFVGWGREDNDIAVRLNNAGLKKRAMKHAGIVFHIFHTIKSRADLEENDILLKQAIENGIILSPKGLDQYL</sequence>
<dbReference type="Gene3D" id="3.90.550.10">
    <property type="entry name" value="Spore Coat Polysaccharide Biosynthesis Protein SpsA, Chain A"/>
    <property type="match status" value="1"/>
</dbReference>
<dbReference type="InterPro" id="IPR050834">
    <property type="entry name" value="Glycosyltransf_2"/>
</dbReference>
<name>A0ABZ0W2N8_9BACT</name>
<dbReference type="SUPFAM" id="SSF53448">
    <property type="entry name" value="Nucleotide-diphospho-sugar transferases"/>
    <property type="match status" value="1"/>
</dbReference>
<protein>
    <submittedName>
        <fullName evidence="2">Glycosyltransferase family 2 protein</fullName>
    </submittedName>
</protein>
<dbReference type="CDD" id="cd06420">
    <property type="entry name" value="GT2_Chondriotin_Pol_N"/>
    <property type="match status" value="1"/>
</dbReference>
<dbReference type="Pfam" id="PF00535">
    <property type="entry name" value="Glycos_transf_2"/>
    <property type="match status" value="1"/>
</dbReference>